<keyword evidence="3" id="KW-0804">Transcription</keyword>
<reference evidence="6 7" key="1">
    <citation type="submission" date="2019-03" db="EMBL/GenBank/DDBJ databases">
        <title>Genomic Encyclopedia of Type Strains, Phase IV (KMG-IV): sequencing the most valuable type-strain genomes for metagenomic binning, comparative biology and taxonomic classification.</title>
        <authorList>
            <person name="Goeker M."/>
        </authorList>
    </citation>
    <scope>NUCLEOTIDE SEQUENCE [LARGE SCALE GENOMIC DNA]</scope>
    <source>
        <strain evidence="6 7">DSM 18401</strain>
    </source>
</reference>
<dbReference type="Gene3D" id="3.30.450.40">
    <property type="match status" value="1"/>
</dbReference>
<comment type="caution">
    <text evidence="6">The sequence shown here is derived from an EMBL/GenBank/DDBJ whole genome shotgun (WGS) entry which is preliminary data.</text>
</comment>
<organism evidence="6 7">
    <name type="scientific">Shinella granuli</name>
    <dbReference type="NCBI Taxonomy" id="323621"/>
    <lineage>
        <taxon>Bacteria</taxon>
        <taxon>Pseudomonadati</taxon>
        <taxon>Pseudomonadota</taxon>
        <taxon>Alphaproteobacteria</taxon>
        <taxon>Hyphomicrobiales</taxon>
        <taxon>Rhizobiaceae</taxon>
        <taxon>Shinella</taxon>
    </lineage>
</organism>
<evidence type="ECO:0000313" key="6">
    <source>
        <dbReference type="EMBL" id="TCN35413.1"/>
    </source>
</evidence>
<dbReference type="Gene3D" id="1.10.10.10">
    <property type="entry name" value="Winged helix-like DNA-binding domain superfamily/Winged helix DNA-binding domain"/>
    <property type="match status" value="1"/>
</dbReference>
<evidence type="ECO:0000313" key="7">
    <source>
        <dbReference type="Proteomes" id="UP000295351"/>
    </source>
</evidence>
<feature type="domain" description="IclR-ED" evidence="5">
    <location>
        <begin position="93"/>
        <end position="275"/>
    </location>
</feature>
<dbReference type="InterPro" id="IPR005471">
    <property type="entry name" value="Tscrpt_reg_IclR_N"/>
</dbReference>
<dbReference type="InterPro" id="IPR050707">
    <property type="entry name" value="HTH_MetabolicPath_Reg"/>
</dbReference>
<dbReference type="AlphaFoldDB" id="A0A4R2C6F0"/>
<gene>
    <name evidence="6" type="ORF">EV665_12823</name>
</gene>
<keyword evidence="7" id="KW-1185">Reference proteome</keyword>
<dbReference type="InterPro" id="IPR029016">
    <property type="entry name" value="GAF-like_dom_sf"/>
</dbReference>
<dbReference type="Proteomes" id="UP000295351">
    <property type="component" value="Unassembled WGS sequence"/>
</dbReference>
<dbReference type="GO" id="GO:0003677">
    <property type="term" value="F:DNA binding"/>
    <property type="evidence" value="ECO:0007669"/>
    <property type="project" value="UniProtKB-KW"/>
</dbReference>
<dbReference type="Pfam" id="PF09339">
    <property type="entry name" value="HTH_IclR"/>
    <property type="match status" value="1"/>
</dbReference>
<dbReference type="SUPFAM" id="SSF55781">
    <property type="entry name" value="GAF domain-like"/>
    <property type="match status" value="1"/>
</dbReference>
<evidence type="ECO:0000256" key="1">
    <source>
        <dbReference type="ARBA" id="ARBA00023015"/>
    </source>
</evidence>
<keyword evidence="1" id="KW-0805">Transcription regulation</keyword>
<accession>A0A4R2C6F0</accession>
<dbReference type="EMBL" id="SLVX01000028">
    <property type="protein sequence ID" value="TCN35413.1"/>
    <property type="molecule type" value="Genomic_DNA"/>
</dbReference>
<feature type="domain" description="HTH iclR-type" evidence="4">
    <location>
        <begin position="29"/>
        <end position="92"/>
    </location>
</feature>
<dbReference type="PROSITE" id="PS51078">
    <property type="entry name" value="ICLR_ED"/>
    <property type="match status" value="1"/>
</dbReference>
<dbReference type="GO" id="GO:0045892">
    <property type="term" value="P:negative regulation of DNA-templated transcription"/>
    <property type="evidence" value="ECO:0007669"/>
    <property type="project" value="TreeGrafter"/>
</dbReference>
<evidence type="ECO:0000259" key="4">
    <source>
        <dbReference type="PROSITE" id="PS51077"/>
    </source>
</evidence>
<proteinExistence type="predicted"/>
<dbReference type="SMART" id="SM00346">
    <property type="entry name" value="HTH_ICLR"/>
    <property type="match status" value="1"/>
</dbReference>
<dbReference type="Pfam" id="PF01614">
    <property type="entry name" value="IclR_C"/>
    <property type="match status" value="1"/>
</dbReference>
<dbReference type="InterPro" id="IPR036390">
    <property type="entry name" value="WH_DNA-bd_sf"/>
</dbReference>
<dbReference type="InterPro" id="IPR036388">
    <property type="entry name" value="WH-like_DNA-bd_sf"/>
</dbReference>
<evidence type="ECO:0000256" key="2">
    <source>
        <dbReference type="ARBA" id="ARBA00023125"/>
    </source>
</evidence>
<dbReference type="PROSITE" id="PS51077">
    <property type="entry name" value="HTH_ICLR"/>
    <property type="match status" value="1"/>
</dbReference>
<evidence type="ECO:0000256" key="3">
    <source>
        <dbReference type="ARBA" id="ARBA00023163"/>
    </source>
</evidence>
<dbReference type="GO" id="GO:0003700">
    <property type="term" value="F:DNA-binding transcription factor activity"/>
    <property type="evidence" value="ECO:0007669"/>
    <property type="project" value="TreeGrafter"/>
</dbReference>
<protein>
    <submittedName>
        <fullName evidence="6">IclR family transcriptional regulator</fullName>
    </submittedName>
</protein>
<dbReference type="RefSeq" id="WP_133036573.1">
    <property type="nucleotide sequence ID" value="NZ_BAABEI010000001.1"/>
</dbReference>
<dbReference type="PANTHER" id="PTHR30136:SF39">
    <property type="entry name" value="TRANSCRIPTIONAL REGULATORY PROTEIN"/>
    <property type="match status" value="1"/>
</dbReference>
<name>A0A4R2C6F0_SHIGR</name>
<keyword evidence="2" id="KW-0238">DNA-binding</keyword>
<dbReference type="InterPro" id="IPR014757">
    <property type="entry name" value="Tscrpt_reg_IclR_C"/>
</dbReference>
<evidence type="ECO:0000259" key="5">
    <source>
        <dbReference type="PROSITE" id="PS51078"/>
    </source>
</evidence>
<sequence>MLPKVDANSSLSSSKGWEKYLDVAAPQGAQGTVRIAALLRIVAAHNASGMKISEIADLAKLEQPTAHRIVTALHSVGFLSRNPETRRYHLGPLLFELFTTAFPHFNIREICLAPMKRLAEELGDTIYLTVRSGFDGICIERQEGSYPIRTCTVDVGRKRPLGIGAGSLVLLAAHSASEAELIIEHNRDRYTQFNTSAEAVQAAVQKIREQGFVYQDVLNTPEIKTVAVAISGHTSHPFAGLSITAIANRIPEERALVLLDHLRREVKEITENIAAQGYV</sequence>
<dbReference type="SUPFAM" id="SSF46785">
    <property type="entry name" value="Winged helix' DNA-binding domain"/>
    <property type="match status" value="1"/>
</dbReference>
<dbReference type="PANTHER" id="PTHR30136">
    <property type="entry name" value="HELIX-TURN-HELIX TRANSCRIPTIONAL REGULATOR, ICLR FAMILY"/>
    <property type="match status" value="1"/>
</dbReference>